<organism evidence="1 2">
    <name type="scientific">Allacma fusca</name>
    <dbReference type="NCBI Taxonomy" id="39272"/>
    <lineage>
        <taxon>Eukaryota</taxon>
        <taxon>Metazoa</taxon>
        <taxon>Ecdysozoa</taxon>
        <taxon>Arthropoda</taxon>
        <taxon>Hexapoda</taxon>
        <taxon>Collembola</taxon>
        <taxon>Symphypleona</taxon>
        <taxon>Sminthuridae</taxon>
        <taxon>Allacma</taxon>
    </lineage>
</organism>
<accession>A0A8J2JV59</accession>
<proteinExistence type="predicted"/>
<reference evidence="1" key="1">
    <citation type="submission" date="2021-06" db="EMBL/GenBank/DDBJ databases">
        <authorList>
            <person name="Hodson N. C."/>
            <person name="Mongue J. A."/>
            <person name="Jaron S. K."/>
        </authorList>
    </citation>
    <scope>NUCLEOTIDE SEQUENCE</scope>
</reference>
<keyword evidence="2" id="KW-1185">Reference proteome</keyword>
<name>A0A8J2JV59_9HEXA</name>
<dbReference type="AlphaFoldDB" id="A0A8J2JV59"/>
<evidence type="ECO:0000313" key="2">
    <source>
        <dbReference type="Proteomes" id="UP000708208"/>
    </source>
</evidence>
<dbReference type="EMBL" id="CAJVCH010143427">
    <property type="protein sequence ID" value="CAG7727077.1"/>
    <property type="molecule type" value="Genomic_DNA"/>
</dbReference>
<dbReference type="Proteomes" id="UP000708208">
    <property type="component" value="Unassembled WGS sequence"/>
</dbReference>
<gene>
    <name evidence="1" type="ORF">AFUS01_LOCUS15939</name>
</gene>
<sequence length="209" mass="24248">GTIRIAMDHIHGRCFLGVANTLSTVPSPHFHEDPDIFDEEDKKSITYSEVYIWSRSNFPGNEHFILLREIATKNVVDLQFLDVYPNDHGFDRDSFIAFVHSDNVVEIYKYHTDRRNFFIFQTLAFDDEYQVTSLSSFYLKSSTYLIISSVPQGLLIYQYRCIEGFKFYLQVPLPDVQDFTYFVSHKKIFFPVASSEPLVAQGKIQGPAF</sequence>
<evidence type="ECO:0000313" key="1">
    <source>
        <dbReference type="EMBL" id="CAG7727077.1"/>
    </source>
</evidence>
<comment type="caution">
    <text evidence="1">The sequence shown here is derived from an EMBL/GenBank/DDBJ whole genome shotgun (WGS) entry which is preliminary data.</text>
</comment>
<protein>
    <submittedName>
        <fullName evidence="1">Uncharacterized protein</fullName>
    </submittedName>
</protein>
<feature type="non-terminal residue" evidence="1">
    <location>
        <position position="209"/>
    </location>
</feature>